<dbReference type="WBParaSite" id="L893_g23259.t1">
    <property type="protein sequence ID" value="L893_g23259.t1"/>
    <property type="gene ID" value="L893_g23259"/>
</dbReference>
<accession>A0A1I7Z684</accession>
<proteinExistence type="predicted"/>
<keyword evidence="1" id="KW-1185">Reference proteome</keyword>
<evidence type="ECO:0000313" key="2">
    <source>
        <dbReference type="WBParaSite" id="L893_g23259.t1"/>
    </source>
</evidence>
<dbReference type="AlphaFoldDB" id="A0A1I7Z684"/>
<organism evidence="1 2">
    <name type="scientific">Steinernema glaseri</name>
    <dbReference type="NCBI Taxonomy" id="37863"/>
    <lineage>
        <taxon>Eukaryota</taxon>
        <taxon>Metazoa</taxon>
        <taxon>Ecdysozoa</taxon>
        <taxon>Nematoda</taxon>
        <taxon>Chromadorea</taxon>
        <taxon>Rhabditida</taxon>
        <taxon>Tylenchina</taxon>
        <taxon>Panagrolaimomorpha</taxon>
        <taxon>Strongyloidoidea</taxon>
        <taxon>Steinernematidae</taxon>
        <taxon>Steinernema</taxon>
    </lineage>
</organism>
<sequence>MKYVSVALLSSKVGEVAKIDRELFKKILRIDRRKAMLGLSLQTSIIDQEWVEFIGSWNGLQRLDINEKIRHTVFDLFARLVDRKQLVECSIGRHYSSRKVVSKVLELLSQDQFCYLIVRDHQIMSHILEFWLTSSYNAGPKQVYLMDFLPVMERPAYIQFLKENSMACSLKEEPLMVKQLFGWSDADFESCIYKMRGKTSTVYFSFGLSKESVTFYNV</sequence>
<reference evidence="2" key="1">
    <citation type="submission" date="2016-11" db="UniProtKB">
        <authorList>
            <consortium name="WormBaseParasite"/>
        </authorList>
    </citation>
    <scope>IDENTIFICATION</scope>
</reference>
<name>A0A1I7Z684_9BILA</name>
<dbReference type="Proteomes" id="UP000095287">
    <property type="component" value="Unplaced"/>
</dbReference>
<protein>
    <submittedName>
        <fullName evidence="2">FBA_2 domain-containing protein</fullName>
    </submittedName>
</protein>
<evidence type="ECO:0000313" key="1">
    <source>
        <dbReference type="Proteomes" id="UP000095287"/>
    </source>
</evidence>